<keyword evidence="2" id="KW-0808">Transferase</keyword>
<sequence length="106" mass="12234">MAYSSDNIKREQKEYVIYFEIKQQSTKIIENVLVVPVSKTSAERSFSTMKRIKTYLRSTMTKGVLHYIIMLIGQVPFDDGRAKQIVAQQVSGDIVLLRPMYKRTVS</sequence>
<gene>
    <name evidence="2" type="ORF">FWK35_00014169</name>
</gene>
<dbReference type="GO" id="GO:0016301">
    <property type="term" value="F:kinase activity"/>
    <property type="evidence" value="ECO:0007669"/>
    <property type="project" value="UniProtKB-KW"/>
</dbReference>
<evidence type="ECO:0000259" key="1">
    <source>
        <dbReference type="Pfam" id="PF05699"/>
    </source>
</evidence>
<feature type="domain" description="HAT C-terminal dimerisation" evidence="1">
    <location>
        <begin position="26"/>
        <end position="61"/>
    </location>
</feature>
<dbReference type="EMBL" id="VUJU01003274">
    <property type="protein sequence ID" value="KAF0758514.1"/>
    <property type="molecule type" value="Genomic_DNA"/>
</dbReference>
<dbReference type="AlphaFoldDB" id="A0A6G0YMH4"/>
<comment type="caution">
    <text evidence="2">The sequence shown here is derived from an EMBL/GenBank/DDBJ whole genome shotgun (WGS) entry which is preliminary data.</text>
</comment>
<dbReference type="GO" id="GO:0046983">
    <property type="term" value="F:protein dimerization activity"/>
    <property type="evidence" value="ECO:0007669"/>
    <property type="project" value="InterPro"/>
</dbReference>
<reference evidence="2 3" key="1">
    <citation type="submission" date="2019-08" db="EMBL/GenBank/DDBJ databases">
        <title>Whole genome of Aphis craccivora.</title>
        <authorList>
            <person name="Voronova N.V."/>
            <person name="Shulinski R.S."/>
            <person name="Bandarenka Y.V."/>
            <person name="Zhorov D.G."/>
            <person name="Warner D."/>
        </authorList>
    </citation>
    <scope>NUCLEOTIDE SEQUENCE [LARGE SCALE GENOMIC DNA]</scope>
    <source>
        <strain evidence="2">180601</strain>
        <tissue evidence="2">Whole Body</tissue>
    </source>
</reference>
<dbReference type="OrthoDB" id="541276at2759"/>
<evidence type="ECO:0000313" key="2">
    <source>
        <dbReference type="EMBL" id="KAF0758514.1"/>
    </source>
</evidence>
<accession>A0A6G0YMH4</accession>
<dbReference type="InterPro" id="IPR008906">
    <property type="entry name" value="HATC_C_dom"/>
</dbReference>
<protein>
    <submittedName>
        <fullName evidence="2">CBL-interacting protein kinase 1</fullName>
    </submittedName>
</protein>
<name>A0A6G0YMH4_APHCR</name>
<keyword evidence="2" id="KW-0418">Kinase</keyword>
<organism evidence="2 3">
    <name type="scientific">Aphis craccivora</name>
    <name type="common">Cowpea aphid</name>
    <dbReference type="NCBI Taxonomy" id="307492"/>
    <lineage>
        <taxon>Eukaryota</taxon>
        <taxon>Metazoa</taxon>
        <taxon>Ecdysozoa</taxon>
        <taxon>Arthropoda</taxon>
        <taxon>Hexapoda</taxon>
        <taxon>Insecta</taxon>
        <taxon>Pterygota</taxon>
        <taxon>Neoptera</taxon>
        <taxon>Paraneoptera</taxon>
        <taxon>Hemiptera</taxon>
        <taxon>Sternorrhyncha</taxon>
        <taxon>Aphidomorpha</taxon>
        <taxon>Aphidoidea</taxon>
        <taxon>Aphididae</taxon>
        <taxon>Aphidini</taxon>
        <taxon>Aphis</taxon>
        <taxon>Aphis</taxon>
    </lineage>
</organism>
<dbReference type="Proteomes" id="UP000478052">
    <property type="component" value="Unassembled WGS sequence"/>
</dbReference>
<dbReference type="Pfam" id="PF05699">
    <property type="entry name" value="Dimer_Tnp_hAT"/>
    <property type="match status" value="1"/>
</dbReference>
<keyword evidence="3" id="KW-1185">Reference proteome</keyword>
<evidence type="ECO:0000313" key="3">
    <source>
        <dbReference type="Proteomes" id="UP000478052"/>
    </source>
</evidence>
<proteinExistence type="predicted"/>